<reference evidence="1 2" key="1">
    <citation type="journal article" date="2019" name="Commun. Biol.">
        <title>The bagworm genome reveals a unique fibroin gene that provides high tensile strength.</title>
        <authorList>
            <person name="Kono N."/>
            <person name="Nakamura H."/>
            <person name="Ohtoshi R."/>
            <person name="Tomita M."/>
            <person name="Numata K."/>
            <person name="Arakawa K."/>
        </authorList>
    </citation>
    <scope>NUCLEOTIDE SEQUENCE [LARGE SCALE GENOMIC DNA]</scope>
</reference>
<comment type="caution">
    <text evidence="1">The sequence shown here is derived from an EMBL/GenBank/DDBJ whole genome shotgun (WGS) entry which is preliminary data.</text>
</comment>
<dbReference type="EMBL" id="BGZK01000684">
    <property type="protein sequence ID" value="GBP56097.1"/>
    <property type="molecule type" value="Genomic_DNA"/>
</dbReference>
<name>A0A4C1X1A3_EUMVA</name>
<accession>A0A4C1X1A3</accession>
<organism evidence="1 2">
    <name type="scientific">Eumeta variegata</name>
    <name type="common">Bagworm moth</name>
    <name type="synonym">Eumeta japonica</name>
    <dbReference type="NCBI Taxonomy" id="151549"/>
    <lineage>
        <taxon>Eukaryota</taxon>
        <taxon>Metazoa</taxon>
        <taxon>Ecdysozoa</taxon>
        <taxon>Arthropoda</taxon>
        <taxon>Hexapoda</taxon>
        <taxon>Insecta</taxon>
        <taxon>Pterygota</taxon>
        <taxon>Neoptera</taxon>
        <taxon>Endopterygota</taxon>
        <taxon>Lepidoptera</taxon>
        <taxon>Glossata</taxon>
        <taxon>Ditrysia</taxon>
        <taxon>Tineoidea</taxon>
        <taxon>Psychidae</taxon>
        <taxon>Oiketicinae</taxon>
        <taxon>Eumeta</taxon>
    </lineage>
</organism>
<dbReference type="AlphaFoldDB" id="A0A4C1X1A3"/>
<sequence>MGRKDEGREPEMGIEIRLLFKPHQNWVVLQSSPFCWSSSRPRRICRRSWRPECNTPGNCCARGRPIIVEWERDARHSAGLSLVRRDLEHHLSAPLRGVQCYHFLTVDRIRRNVRHTDYNARNSAVAELVTKASQGRKIDTRGRRRKGRGALCPRISSFKGNPERQSFTRCTEYHTFRFYIQFGNEIFVKNRRECPCPGCGDTHGRLQLIPQERPPHLHALHRAAAVRHLVQRRCARVDFIETLK</sequence>
<dbReference type="Proteomes" id="UP000299102">
    <property type="component" value="Unassembled WGS sequence"/>
</dbReference>
<protein>
    <submittedName>
        <fullName evidence="1">Uncharacterized protein</fullName>
    </submittedName>
</protein>
<evidence type="ECO:0000313" key="2">
    <source>
        <dbReference type="Proteomes" id="UP000299102"/>
    </source>
</evidence>
<keyword evidence="2" id="KW-1185">Reference proteome</keyword>
<proteinExistence type="predicted"/>
<gene>
    <name evidence="1" type="ORF">EVAR_43861_1</name>
</gene>
<evidence type="ECO:0000313" key="1">
    <source>
        <dbReference type="EMBL" id="GBP56097.1"/>
    </source>
</evidence>